<gene>
    <name evidence="1" type="ORF">N1032_27540</name>
</gene>
<comment type="caution">
    <text evidence="1">The sequence shown here is derived from an EMBL/GenBank/DDBJ whole genome shotgun (WGS) entry which is preliminary data.</text>
</comment>
<dbReference type="RefSeq" id="WP_259543909.1">
    <property type="nucleotide sequence ID" value="NZ_JANLCJ010000757.1"/>
</dbReference>
<feature type="non-terminal residue" evidence="1">
    <location>
        <position position="177"/>
    </location>
</feature>
<dbReference type="Proteomes" id="UP001165586">
    <property type="component" value="Unassembled WGS sequence"/>
</dbReference>
<dbReference type="EMBL" id="JANLCJ010000757">
    <property type="protein sequence ID" value="MCS5737489.1"/>
    <property type="molecule type" value="Genomic_DNA"/>
</dbReference>
<reference evidence="1" key="1">
    <citation type="submission" date="2022-08" db="EMBL/GenBank/DDBJ databases">
        <authorList>
            <person name="Deng Y."/>
            <person name="Han X.-F."/>
            <person name="Zhang Y.-Q."/>
        </authorList>
    </citation>
    <scope>NUCLEOTIDE SEQUENCE</scope>
    <source>
        <strain evidence="1">CPCC 203386</strain>
    </source>
</reference>
<protein>
    <submittedName>
        <fullName evidence="1">Uncharacterized protein</fullName>
    </submittedName>
</protein>
<sequence>LSAADWATEQAGGNLDYRLPAAGYGSYDEQLQPQTTAGKVIAQALPYVAGGEIAAPIKAAEGAGRLAQAGTALARNYLAAVPGTLSEYNQGDQNGEAAASQAINTLGGAVFEKVGGALVRGARNILPEGLGGYSAAQKAADVANPEYLARVTQGGDEAAQEAFRTGTTNEAGESILN</sequence>
<accession>A0ABT2HC11</accession>
<proteinExistence type="predicted"/>
<organism evidence="1 2">
    <name type="scientific">Herbiconiux daphne</name>
    <dbReference type="NCBI Taxonomy" id="2970914"/>
    <lineage>
        <taxon>Bacteria</taxon>
        <taxon>Bacillati</taxon>
        <taxon>Actinomycetota</taxon>
        <taxon>Actinomycetes</taxon>
        <taxon>Micrococcales</taxon>
        <taxon>Microbacteriaceae</taxon>
        <taxon>Herbiconiux</taxon>
    </lineage>
</organism>
<keyword evidence="2" id="KW-1185">Reference proteome</keyword>
<feature type="non-terminal residue" evidence="1">
    <location>
        <position position="1"/>
    </location>
</feature>
<evidence type="ECO:0000313" key="2">
    <source>
        <dbReference type="Proteomes" id="UP001165586"/>
    </source>
</evidence>
<evidence type="ECO:0000313" key="1">
    <source>
        <dbReference type="EMBL" id="MCS5737489.1"/>
    </source>
</evidence>
<name>A0ABT2HC11_9MICO</name>